<dbReference type="EMBL" id="CAJNOC010004849">
    <property type="protein sequence ID" value="CAF1035272.1"/>
    <property type="molecule type" value="Genomic_DNA"/>
</dbReference>
<keyword evidence="2" id="KW-1185">Reference proteome</keyword>
<dbReference type="AlphaFoldDB" id="A0A814J9N5"/>
<proteinExistence type="predicted"/>
<reference evidence="1" key="1">
    <citation type="submission" date="2021-02" db="EMBL/GenBank/DDBJ databases">
        <authorList>
            <person name="Nowell W R."/>
        </authorList>
    </citation>
    <scope>NUCLEOTIDE SEQUENCE</scope>
    <source>
        <strain evidence="1">Ploen Becks lab</strain>
    </source>
</reference>
<sequence>SSVFAIRILYETIKDIKKIDNAHDIIEKYVASLDAYDYTVHAHLHLADQVKKHGPLYSHSQFVFEGAIYNLKNKMHGTKGYLNQLINQIDNQMTFNSMLKPENFKSQQFYSYSYKNSNNFKLENFDIDQLLHPFTKKILNLNDQKIFNSFFGNEKDSLNVVCAYRLYFEKRLYHSMQFSRKRNSNSYTVSIEIDGKELNETT</sequence>
<dbReference type="OrthoDB" id="9971565at2759"/>
<protein>
    <submittedName>
        <fullName evidence="1">Uncharacterized protein</fullName>
    </submittedName>
</protein>
<accession>A0A814J9N5</accession>
<organism evidence="1 2">
    <name type="scientific">Brachionus calyciflorus</name>
    <dbReference type="NCBI Taxonomy" id="104777"/>
    <lineage>
        <taxon>Eukaryota</taxon>
        <taxon>Metazoa</taxon>
        <taxon>Spiralia</taxon>
        <taxon>Gnathifera</taxon>
        <taxon>Rotifera</taxon>
        <taxon>Eurotatoria</taxon>
        <taxon>Monogononta</taxon>
        <taxon>Pseudotrocha</taxon>
        <taxon>Ploima</taxon>
        <taxon>Brachionidae</taxon>
        <taxon>Brachionus</taxon>
    </lineage>
</organism>
<evidence type="ECO:0000313" key="1">
    <source>
        <dbReference type="EMBL" id="CAF1035272.1"/>
    </source>
</evidence>
<feature type="non-terminal residue" evidence="1">
    <location>
        <position position="1"/>
    </location>
</feature>
<evidence type="ECO:0000313" key="2">
    <source>
        <dbReference type="Proteomes" id="UP000663879"/>
    </source>
</evidence>
<gene>
    <name evidence="1" type="ORF">OXX778_LOCUS18076</name>
</gene>
<comment type="caution">
    <text evidence="1">The sequence shown here is derived from an EMBL/GenBank/DDBJ whole genome shotgun (WGS) entry which is preliminary data.</text>
</comment>
<name>A0A814J9N5_9BILA</name>
<dbReference type="Proteomes" id="UP000663879">
    <property type="component" value="Unassembled WGS sequence"/>
</dbReference>